<gene>
    <name evidence="2" type="ORF">JCM15093_1910</name>
</gene>
<dbReference type="Pfam" id="PF07470">
    <property type="entry name" value="Glyco_hydro_88"/>
    <property type="match status" value="1"/>
</dbReference>
<name>A0A069D1D2_9BACE</name>
<organism evidence="2 3">
    <name type="scientific">Bacteroides graminisolvens DSM 19988 = JCM 15093</name>
    <dbReference type="NCBI Taxonomy" id="1121097"/>
    <lineage>
        <taxon>Bacteria</taxon>
        <taxon>Pseudomonadati</taxon>
        <taxon>Bacteroidota</taxon>
        <taxon>Bacteroidia</taxon>
        <taxon>Bacteroidales</taxon>
        <taxon>Bacteroidaceae</taxon>
        <taxon>Bacteroides</taxon>
    </lineage>
</organism>
<dbReference type="InterPro" id="IPR010905">
    <property type="entry name" value="Glyco_hydro_88"/>
</dbReference>
<dbReference type="Proteomes" id="UP000027601">
    <property type="component" value="Unassembled WGS sequence"/>
</dbReference>
<reference evidence="2 3" key="1">
    <citation type="journal article" date="2015" name="Microbes Environ.">
        <title>Distribution and evolution of nitrogen fixation genes in the phylum bacteroidetes.</title>
        <authorList>
            <person name="Inoue J."/>
            <person name="Oshima K."/>
            <person name="Suda W."/>
            <person name="Sakamoto M."/>
            <person name="Iino T."/>
            <person name="Noda S."/>
            <person name="Hongoh Y."/>
            <person name="Hattori M."/>
            <person name="Ohkuma M."/>
        </authorList>
    </citation>
    <scope>NUCLEOTIDE SEQUENCE [LARGE SCALE GENOMIC DNA]</scope>
    <source>
        <strain evidence="2 3">JCM 15093</strain>
    </source>
</reference>
<dbReference type="GO" id="GO:0016787">
    <property type="term" value="F:hydrolase activity"/>
    <property type="evidence" value="ECO:0007669"/>
    <property type="project" value="UniProtKB-KW"/>
</dbReference>
<evidence type="ECO:0000313" key="3">
    <source>
        <dbReference type="Proteomes" id="UP000027601"/>
    </source>
</evidence>
<dbReference type="SUPFAM" id="SSF48208">
    <property type="entry name" value="Six-hairpin glycosidases"/>
    <property type="match status" value="1"/>
</dbReference>
<keyword evidence="1" id="KW-0378">Hydrolase</keyword>
<dbReference type="PANTHER" id="PTHR33886">
    <property type="entry name" value="UNSATURATED RHAMNOGALACTURONAN HYDROLASE (EUROFUNG)"/>
    <property type="match status" value="1"/>
</dbReference>
<dbReference type="STRING" id="1121097.GCA_000428125_02266"/>
<accession>A0A069D1D2</accession>
<keyword evidence="3" id="KW-1185">Reference proteome</keyword>
<proteinExistence type="predicted"/>
<dbReference type="AlphaFoldDB" id="A0A069D1D2"/>
<comment type="caution">
    <text evidence="2">The sequence shown here is derived from an EMBL/GenBank/DDBJ whole genome shotgun (WGS) entry which is preliminary data.</text>
</comment>
<evidence type="ECO:0000256" key="1">
    <source>
        <dbReference type="ARBA" id="ARBA00022801"/>
    </source>
</evidence>
<evidence type="ECO:0000313" key="2">
    <source>
        <dbReference type="EMBL" id="GAK36723.1"/>
    </source>
</evidence>
<dbReference type="GO" id="GO:0005975">
    <property type="term" value="P:carbohydrate metabolic process"/>
    <property type="evidence" value="ECO:0007669"/>
    <property type="project" value="InterPro"/>
</dbReference>
<dbReference type="InterPro" id="IPR012341">
    <property type="entry name" value="6hp_glycosidase-like_sf"/>
</dbReference>
<protein>
    <submittedName>
        <fullName evidence="2">Rhamnogalacturonides degradation protein RhiN</fullName>
    </submittedName>
</protein>
<dbReference type="InterPro" id="IPR008928">
    <property type="entry name" value="6-hairpin_glycosidase_sf"/>
</dbReference>
<dbReference type="eggNOG" id="COG4225">
    <property type="taxonomic scope" value="Bacteria"/>
</dbReference>
<dbReference type="InterPro" id="IPR052043">
    <property type="entry name" value="PolySaccharide_Degr_Enz"/>
</dbReference>
<dbReference type="PANTHER" id="PTHR33886:SF8">
    <property type="entry name" value="UNSATURATED RHAMNOGALACTURONAN HYDROLASE (EUROFUNG)"/>
    <property type="match status" value="1"/>
</dbReference>
<dbReference type="EMBL" id="BAJS01000009">
    <property type="protein sequence ID" value="GAK36723.1"/>
    <property type="molecule type" value="Genomic_DNA"/>
</dbReference>
<sequence length="356" mass="40420">MLKAAQATGDVRYIRYVTDRLSFLAREALRFKQLMKDQGVIDKQMKQLLHPEALDDAGSMCAAFIKARRLAPEVDFSSIISNYMQFIEHKEHRLSDGTFARMRPQANTLWLDDMYMAIPAIAQMGSLTGENRYFDEAVKQIRQFSNRMFVPEKKLYMHGWVEEADTHTAFHWGRANGWALLTLTEVLDVLPAGHPDRNEVLQQYREHVKGIASCQSSEGFWHQLLDRNDSYLETSATAIFVYCIAHGINQGWLNPISYGPVAQLGWSAVASCISEKGQVKGTCVGTGMAFDPAYYYYRPVNVYAAHGYGPTLLAGSEIIMMLQNFYPRMNDSAVQYYRSQQKAATPIFGVDGKEYR</sequence>
<dbReference type="Gene3D" id="1.50.10.10">
    <property type="match status" value="1"/>
</dbReference>